<evidence type="ECO:0008006" key="3">
    <source>
        <dbReference type="Google" id="ProtNLM"/>
    </source>
</evidence>
<reference evidence="1 2" key="1">
    <citation type="submission" date="2017-06" db="EMBL/GenBank/DDBJ databases">
        <title>Raineya orbicola gen. nov., sp. nov. a slightly thermophilic bacterium of the phylum Bacteroidetes and the description of Raineyaceae fam. nov.</title>
        <authorList>
            <person name="Albuquerque L."/>
            <person name="Polonia A.R.M."/>
            <person name="Barroso C."/>
            <person name="Froufe H.J.C."/>
            <person name="Lage O."/>
            <person name="Lobo-Da-Cunha A."/>
            <person name="Egas C."/>
            <person name="Da Costa M.S."/>
        </authorList>
    </citation>
    <scope>NUCLEOTIDE SEQUENCE [LARGE SCALE GENOMIC DNA]</scope>
    <source>
        <strain evidence="1 2">SPSPC-11</strain>
    </source>
</reference>
<proteinExistence type="predicted"/>
<comment type="caution">
    <text evidence="1">The sequence shown here is derived from an EMBL/GenBank/DDBJ whole genome shotgun (WGS) entry which is preliminary data.</text>
</comment>
<organism evidence="1 2">
    <name type="scientific">Raineya orbicola</name>
    <dbReference type="NCBI Taxonomy" id="2016530"/>
    <lineage>
        <taxon>Bacteria</taxon>
        <taxon>Pseudomonadati</taxon>
        <taxon>Bacteroidota</taxon>
        <taxon>Cytophagia</taxon>
        <taxon>Cytophagales</taxon>
        <taxon>Raineyaceae</taxon>
        <taxon>Raineya</taxon>
    </lineage>
</organism>
<dbReference type="OrthoDB" id="1116010at2"/>
<sequence>MSWAGRNIAYFTFSFFSVETQIFAFLRLFRGFLGLSLLLTQNIFAQIQLLKQIPIAEPQAVSMDIYGNIFLADLQGNITHYNENGDSIRRFAPEQPATIHILEAWKGLKILAFYKDLQRFTWLNRFLTPTETYTLHSEQIGFARLLNYSNDGYVWIFDDQDFSLKKYDFRNQQVLVRTPCDLLFPAQNYQITFLREYQNQVFLVDKNFGIFFFDNFGNFKKNLQIRNINFINFWGEHIAYLQEKTLYLQHLYKRNVERKISLPIEHNYKDFFLLTSTRIYLFTTNRMFIYTFQ</sequence>
<dbReference type="Proteomes" id="UP000233387">
    <property type="component" value="Unassembled WGS sequence"/>
</dbReference>
<dbReference type="RefSeq" id="WP_101358350.1">
    <property type="nucleotide sequence ID" value="NZ_NKXO01000014.1"/>
</dbReference>
<accession>A0A2N3IHV0</accession>
<gene>
    <name evidence="1" type="ORF">Rain11_1084</name>
</gene>
<dbReference type="EMBL" id="NKXO01000014">
    <property type="protein sequence ID" value="PKQ69887.1"/>
    <property type="molecule type" value="Genomic_DNA"/>
</dbReference>
<protein>
    <recommendedName>
        <fullName evidence="3">Two component regulator propeller</fullName>
    </recommendedName>
</protein>
<dbReference type="SUPFAM" id="SSF101898">
    <property type="entry name" value="NHL repeat"/>
    <property type="match status" value="1"/>
</dbReference>
<evidence type="ECO:0000313" key="1">
    <source>
        <dbReference type="EMBL" id="PKQ69887.1"/>
    </source>
</evidence>
<keyword evidence="2" id="KW-1185">Reference proteome</keyword>
<name>A0A2N3IHV0_9BACT</name>
<dbReference type="AlphaFoldDB" id="A0A2N3IHV0"/>
<evidence type="ECO:0000313" key="2">
    <source>
        <dbReference type="Proteomes" id="UP000233387"/>
    </source>
</evidence>